<keyword evidence="1" id="KW-0812">Transmembrane</keyword>
<dbReference type="InterPro" id="IPR055713">
    <property type="entry name" value="DUF7289"/>
</dbReference>
<organism evidence="2 3">
    <name type="scientific">Halosimplex pelagicum</name>
    <dbReference type="NCBI Taxonomy" id="869886"/>
    <lineage>
        <taxon>Archaea</taxon>
        <taxon>Methanobacteriati</taxon>
        <taxon>Methanobacteriota</taxon>
        <taxon>Stenosarchaea group</taxon>
        <taxon>Halobacteria</taxon>
        <taxon>Halobacteriales</taxon>
        <taxon>Haloarculaceae</taxon>
        <taxon>Halosimplex</taxon>
    </lineage>
</organism>
<dbReference type="GeneID" id="56082666"/>
<name>A0A7D5P883_9EURY</name>
<dbReference type="KEGG" id="hpel:HZS54_08715"/>
<keyword evidence="3" id="KW-1185">Reference proteome</keyword>
<gene>
    <name evidence="2" type="ORF">HZS54_08715</name>
</gene>
<dbReference type="EMBL" id="CP058909">
    <property type="protein sequence ID" value="QLH81701.1"/>
    <property type="molecule type" value="Genomic_DNA"/>
</dbReference>
<reference evidence="2 3" key="1">
    <citation type="submission" date="2020-07" db="EMBL/GenBank/DDBJ databases">
        <title>Halosimplex litoreum sp. nov. and Halosimplex rubrum sp. nov., isolated from different salt environments.</title>
        <authorList>
            <person name="Cui H."/>
        </authorList>
    </citation>
    <scope>NUCLEOTIDE SEQUENCE [LARGE SCALE GENOMIC DNA]</scope>
    <source>
        <strain evidence="2 3">R2</strain>
    </source>
</reference>
<evidence type="ECO:0000313" key="3">
    <source>
        <dbReference type="Proteomes" id="UP000509346"/>
    </source>
</evidence>
<dbReference type="Pfam" id="PF23960">
    <property type="entry name" value="DUF7289"/>
    <property type="match status" value="1"/>
</dbReference>
<keyword evidence="1" id="KW-1133">Transmembrane helix</keyword>
<proteinExistence type="predicted"/>
<dbReference type="RefSeq" id="WP_179921947.1">
    <property type="nucleotide sequence ID" value="NZ_CP058909.1"/>
</dbReference>
<evidence type="ECO:0000256" key="1">
    <source>
        <dbReference type="SAM" id="Phobius"/>
    </source>
</evidence>
<dbReference type="OrthoDB" id="282668at2157"/>
<keyword evidence="1" id="KW-0472">Membrane</keyword>
<evidence type="ECO:0000313" key="2">
    <source>
        <dbReference type="EMBL" id="QLH81701.1"/>
    </source>
</evidence>
<protein>
    <submittedName>
        <fullName evidence="2">Type IV pilin</fullName>
    </submittedName>
</protein>
<sequence>MTSRSGQHAGRSRKRGQSSVVGVALLLGATVVALGVLTASVGVLVESHTARANADRVAADLQSGVRPVDSTGHRTATVRFGGGRLYTAERQLRVSDATGTVANVDIGALVYENGDRRVAAVAGAVVRGRGENAWFVESPPVVGSESNGVLVVGAANLSANPSSVGGGRVTAEIATNVTHDRRSLGPGRYEVAVETEAPAAFERYFADRGATVSRTDRDGDGVVSVVAEFPGRRRAYLVEHRMRLEVTNG</sequence>
<feature type="transmembrane region" description="Helical" evidence="1">
    <location>
        <begin position="20"/>
        <end position="45"/>
    </location>
</feature>
<accession>A0A7D5P883</accession>
<dbReference type="Proteomes" id="UP000509346">
    <property type="component" value="Chromosome"/>
</dbReference>
<dbReference type="AlphaFoldDB" id="A0A7D5P883"/>